<dbReference type="Gene3D" id="3.40.630.30">
    <property type="match status" value="1"/>
</dbReference>
<keyword evidence="2" id="KW-1185">Reference proteome</keyword>
<proteinExistence type="predicted"/>
<dbReference type="OrthoDB" id="582214at2"/>
<evidence type="ECO:0000313" key="2">
    <source>
        <dbReference type="Proteomes" id="UP000319732"/>
    </source>
</evidence>
<accession>A0A545SY57</accession>
<dbReference type="RefSeq" id="WP_142929171.1">
    <property type="nucleotide sequence ID" value="NZ_ML660104.1"/>
</dbReference>
<keyword evidence="1" id="KW-0808">Transferase</keyword>
<dbReference type="NCBIfam" id="TIGR03694">
    <property type="entry name" value="exosort_acyl"/>
    <property type="match status" value="1"/>
</dbReference>
<dbReference type="AlphaFoldDB" id="A0A545SY57"/>
<dbReference type="SUPFAM" id="SSF55729">
    <property type="entry name" value="Acyl-CoA N-acyltransferases (Nat)"/>
    <property type="match status" value="1"/>
</dbReference>
<sequence length="251" mass="29019">MNPAQHFQRYFDVCKADSRDSQEQAFRIRYQVYCREFGYEAEENCPDGRERDEYDNHSRHSLLIHKGSQHPVGCVRLVEANPLAPELPLPFERHCAAALDRHRFDPDEFLPGQVAEFSRLAVVAGLRRRHSDQGREINLPQQTLEQRQRRGRFPVIPVSLLLAALSMLMASDADYGVAMLDPQLAQQLRQFGIHFERVGKTIDYQGPRAPYLIHRDNALRYLRDGVGELFFEINRSLYQRPEFANPCAARA</sequence>
<keyword evidence="1" id="KW-0012">Acyltransferase</keyword>
<dbReference type="EMBL" id="VHSG01000026">
    <property type="protein sequence ID" value="TQV69893.1"/>
    <property type="molecule type" value="Genomic_DNA"/>
</dbReference>
<protein>
    <submittedName>
        <fullName evidence="1">PEP-CTERM/exosortase system-associated acyltransferase</fullName>
    </submittedName>
</protein>
<dbReference type="GO" id="GO:0016746">
    <property type="term" value="F:acyltransferase activity"/>
    <property type="evidence" value="ECO:0007669"/>
    <property type="project" value="UniProtKB-KW"/>
</dbReference>
<dbReference type="Pfam" id="PF13444">
    <property type="entry name" value="Acetyltransf_5"/>
    <property type="match status" value="1"/>
</dbReference>
<organism evidence="1 2">
    <name type="scientific">Exilibacterium tricleocarpae</name>
    <dbReference type="NCBI Taxonomy" id="2591008"/>
    <lineage>
        <taxon>Bacteria</taxon>
        <taxon>Pseudomonadati</taxon>
        <taxon>Pseudomonadota</taxon>
        <taxon>Gammaproteobacteria</taxon>
        <taxon>Cellvibrionales</taxon>
        <taxon>Cellvibrionaceae</taxon>
        <taxon>Exilibacterium</taxon>
    </lineage>
</organism>
<gene>
    <name evidence="1" type="ORF">FKG94_22330</name>
</gene>
<dbReference type="InterPro" id="IPR022484">
    <property type="entry name" value="PEP-CTERM/exosrtase_acylTfrase"/>
</dbReference>
<evidence type="ECO:0000313" key="1">
    <source>
        <dbReference type="EMBL" id="TQV69893.1"/>
    </source>
</evidence>
<dbReference type="InterPro" id="IPR016181">
    <property type="entry name" value="Acyl_CoA_acyltransferase"/>
</dbReference>
<comment type="caution">
    <text evidence="1">The sequence shown here is derived from an EMBL/GenBank/DDBJ whole genome shotgun (WGS) entry which is preliminary data.</text>
</comment>
<dbReference type="Proteomes" id="UP000319732">
    <property type="component" value="Unassembled WGS sequence"/>
</dbReference>
<name>A0A545SY57_9GAMM</name>
<reference evidence="1 2" key="1">
    <citation type="submission" date="2019-06" db="EMBL/GenBank/DDBJ databases">
        <title>Whole genome sequence for Cellvibrionaceae sp. R142.</title>
        <authorList>
            <person name="Wang G."/>
        </authorList>
    </citation>
    <scope>NUCLEOTIDE SEQUENCE [LARGE SCALE GENOMIC DNA]</scope>
    <source>
        <strain evidence="1 2">R142</strain>
    </source>
</reference>